<accession>A0ACC0WAF8</accession>
<evidence type="ECO:0000313" key="1">
    <source>
        <dbReference type="EMBL" id="KAI9915016.1"/>
    </source>
</evidence>
<proteinExistence type="predicted"/>
<name>A0ACC0WAF8_9STRA</name>
<reference evidence="1 2" key="1">
    <citation type="journal article" date="2022" name="bioRxiv">
        <title>The genome of the oomycete Peronosclerospora sorghi, a cosmopolitan pathogen of maize and sorghum, is inflated with dispersed pseudogenes.</title>
        <authorList>
            <person name="Fletcher K."/>
            <person name="Martin F."/>
            <person name="Isakeit T."/>
            <person name="Cavanaugh K."/>
            <person name="Magill C."/>
            <person name="Michelmore R."/>
        </authorList>
    </citation>
    <scope>NUCLEOTIDE SEQUENCE [LARGE SCALE GENOMIC DNA]</scope>
    <source>
        <strain evidence="1">P6</strain>
    </source>
</reference>
<evidence type="ECO:0000313" key="2">
    <source>
        <dbReference type="Proteomes" id="UP001163321"/>
    </source>
</evidence>
<organism evidence="1 2">
    <name type="scientific">Peronosclerospora sorghi</name>
    <dbReference type="NCBI Taxonomy" id="230839"/>
    <lineage>
        <taxon>Eukaryota</taxon>
        <taxon>Sar</taxon>
        <taxon>Stramenopiles</taxon>
        <taxon>Oomycota</taxon>
        <taxon>Peronosporomycetes</taxon>
        <taxon>Peronosporales</taxon>
        <taxon>Peronosporaceae</taxon>
        <taxon>Peronosclerospora</taxon>
    </lineage>
</organism>
<dbReference type="EMBL" id="CM047582">
    <property type="protein sequence ID" value="KAI9915016.1"/>
    <property type="molecule type" value="Genomic_DNA"/>
</dbReference>
<protein>
    <submittedName>
        <fullName evidence="1">Uncharacterized protein</fullName>
    </submittedName>
</protein>
<dbReference type="Proteomes" id="UP001163321">
    <property type="component" value="Chromosome 3"/>
</dbReference>
<gene>
    <name evidence="1" type="ORF">PsorP6_007940</name>
</gene>
<sequence>MVENEFREDLYEILGLEPAADERQVARAYKKKSILYHPDRGGDVQKFLELTYARDILLDPKKKSSYDKKLSQELLAKKRQREREMELDIRRRQMRDELLRKEQDFERGRKPSAKQYKAELSKFREKALARQQELQEKLNREAKRRSELKRSQESHGIPKSQRTVTVKWDRKRFSHSDDTLSRELRTYGEIEFIKIKASSAKVVFYEAASAAKAVRIEAHKDCWRGVSIQGHIIETDGFTSAEDGTKSKTATSRSKVSMLPKGPISLQEHLAFEKSVLTALREKAKLQQELQQAEKQTPV</sequence>
<keyword evidence="2" id="KW-1185">Reference proteome</keyword>
<comment type="caution">
    <text evidence="1">The sequence shown here is derived from an EMBL/GenBank/DDBJ whole genome shotgun (WGS) entry which is preliminary data.</text>
</comment>